<dbReference type="PRINTS" id="PR00320">
    <property type="entry name" value="GPROTEINBRPT"/>
</dbReference>
<dbReference type="STRING" id="930992.A0A0D0B6A8"/>
<dbReference type="EMBL" id="KN835343">
    <property type="protein sequence ID" value="KIK39418.1"/>
    <property type="molecule type" value="Genomic_DNA"/>
</dbReference>
<dbReference type="InParanoid" id="A0A0D0B6A8"/>
<dbReference type="PROSITE" id="PS00678">
    <property type="entry name" value="WD_REPEATS_1"/>
    <property type="match status" value="3"/>
</dbReference>
<dbReference type="SUPFAM" id="SSF50978">
    <property type="entry name" value="WD40 repeat-like"/>
    <property type="match status" value="1"/>
</dbReference>
<dbReference type="PANTHER" id="PTHR19848:SF8">
    <property type="entry name" value="F-BOX AND WD REPEAT DOMAIN CONTAINING 7"/>
    <property type="match status" value="1"/>
</dbReference>
<dbReference type="Pfam" id="PF00400">
    <property type="entry name" value="WD40"/>
    <property type="match status" value="4"/>
</dbReference>
<protein>
    <recommendedName>
        <fullName evidence="7">WD40 repeat-like protein</fullName>
    </recommendedName>
</protein>
<dbReference type="Gene3D" id="2.130.10.10">
    <property type="entry name" value="YVTN repeat-like/Quinoprotein amine dehydrogenase"/>
    <property type="match status" value="2"/>
</dbReference>
<evidence type="ECO:0000256" key="3">
    <source>
        <dbReference type="PROSITE-ProRule" id="PRU00221"/>
    </source>
</evidence>
<evidence type="ECO:0008006" key="7">
    <source>
        <dbReference type="Google" id="ProtNLM"/>
    </source>
</evidence>
<feature type="repeat" description="WD" evidence="3">
    <location>
        <begin position="77"/>
        <end position="118"/>
    </location>
</feature>
<name>A0A0D0B6A8_9AGAM</name>
<gene>
    <name evidence="5" type="ORF">CY34DRAFT_89233</name>
</gene>
<dbReference type="OrthoDB" id="674604at2759"/>
<dbReference type="InterPro" id="IPR019775">
    <property type="entry name" value="WD40_repeat_CS"/>
</dbReference>
<evidence type="ECO:0000256" key="1">
    <source>
        <dbReference type="ARBA" id="ARBA00022574"/>
    </source>
</evidence>
<reference evidence="6" key="2">
    <citation type="submission" date="2015-01" db="EMBL/GenBank/DDBJ databases">
        <title>Evolutionary Origins and Diversification of the Mycorrhizal Mutualists.</title>
        <authorList>
            <consortium name="DOE Joint Genome Institute"/>
            <consortium name="Mycorrhizal Genomics Consortium"/>
            <person name="Kohler A."/>
            <person name="Kuo A."/>
            <person name="Nagy L.G."/>
            <person name="Floudas D."/>
            <person name="Copeland A."/>
            <person name="Barry K.W."/>
            <person name="Cichocki N."/>
            <person name="Veneault-Fourrey C."/>
            <person name="LaButti K."/>
            <person name="Lindquist E.A."/>
            <person name="Lipzen A."/>
            <person name="Lundell T."/>
            <person name="Morin E."/>
            <person name="Murat C."/>
            <person name="Riley R."/>
            <person name="Ohm R."/>
            <person name="Sun H."/>
            <person name="Tunlid A."/>
            <person name="Henrissat B."/>
            <person name="Grigoriev I.V."/>
            <person name="Hibbett D.S."/>
            <person name="Martin F."/>
        </authorList>
    </citation>
    <scope>NUCLEOTIDE SEQUENCE [LARGE SCALE GENOMIC DNA]</scope>
    <source>
        <strain evidence="6">UH-Slu-Lm8-n1</strain>
    </source>
</reference>
<dbReference type="InterPro" id="IPR001680">
    <property type="entry name" value="WD40_rpt"/>
</dbReference>
<dbReference type="SMART" id="SM00320">
    <property type="entry name" value="WD40"/>
    <property type="match status" value="4"/>
</dbReference>
<dbReference type="HOGENOM" id="CLU_1143178_0_0_1"/>
<dbReference type="CDD" id="cd00200">
    <property type="entry name" value="WD40"/>
    <property type="match status" value="1"/>
</dbReference>
<dbReference type="PANTHER" id="PTHR19848">
    <property type="entry name" value="WD40 REPEAT PROTEIN"/>
    <property type="match status" value="1"/>
</dbReference>
<dbReference type="InterPro" id="IPR036322">
    <property type="entry name" value="WD40_repeat_dom_sf"/>
</dbReference>
<keyword evidence="6" id="KW-1185">Reference proteome</keyword>
<keyword evidence="2" id="KW-0677">Repeat</keyword>
<evidence type="ECO:0000313" key="5">
    <source>
        <dbReference type="EMBL" id="KIK39418.1"/>
    </source>
</evidence>
<feature type="repeat" description="WD" evidence="3">
    <location>
        <begin position="119"/>
        <end position="160"/>
    </location>
</feature>
<sequence length="243" mass="26651">MSLSSIVGTSAPPVNEIGTQDTSEITPRQEFEGHTYWVTGAIHLPYGQRMMTCSLDGSLRSPLKIWDSKTGELIITLKGHTDPVNHLAWTLDGKTLISGSDDHSIRTWNTSTWTQIAVLQGHTNIVYAIAISPNNRILASASADNTTRLWNLDNSKPISSPLRRHGTGAVACVSFSADEKLLATGCDDQNTYTWDVHAIIRKAGLDDLLLGRDKKSVHIIVRDTFHNQEGTTVFLLYGLARGD</sequence>
<dbReference type="Proteomes" id="UP000054485">
    <property type="component" value="Unassembled WGS sequence"/>
</dbReference>
<dbReference type="PROSITE" id="PS50082">
    <property type="entry name" value="WD_REPEATS_2"/>
    <property type="match status" value="3"/>
</dbReference>
<feature type="repeat" description="WD" evidence="3">
    <location>
        <begin position="163"/>
        <end position="196"/>
    </location>
</feature>
<evidence type="ECO:0000256" key="2">
    <source>
        <dbReference type="ARBA" id="ARBA00022737"/>
    </source>
</evidence>
<dbReference type="PROSITE" id="PS50294">
    <property type="entry name" value="WD_REPEATS_REGION"/>
    <property type="match status" value="2"/>
</dbReference>
<dbReference type="AlphaFoldDB" id="A0A0D0B6A8"/>
<accession>A0A0D0B6A8</accession>
<reference evidence="5 6" key="1">
    <citation type="submission" date="2014-04" db="EMBL/GenBank/DDBJ databases">
        <authorList>
            <consortium name="DOE Joint Genome Institute"/>
            <person name="Kuo A."/>
            <person name="Ruytinx J."/>
            <person name="Rineau F."/>
            <person name="Colpaert J."/>
            <person name="Kohler A."/>
            <person name="Nagy L.G."/>
            <person name="Floudas D."/>
            <person name="Copeland A."/>
            <person name="Barry K.W."/>
            <person name="Cichocki N."/>
            <person name="Veneault-Fourrey C."/>
            <person name="LaButti K."/>
            <person name="Lindquist E.A."/>
            <person name="Lipzen A."/>
            <person name="Lundell T."/>
            <person name="Morin E."/>
            <person name="Murat C."/>
            <person name="Sun H."/>
            <person name="Tunlid A."/>
            <person name="Henrissat B."/>
            <person name="Grigoriev I.V."/>
            <person name="Hibbett D.S."/>
            <person name="Martin F."/>
            <person name="Nordberg H.P."/>
            <person name="Cantor M.N."/>
            <person name="Hua S.X."/>
        </authorList>
    </citation>
    <scope>NUCLEOTIDE SEQUENCE [LARGE SCALE GENOMIC DNA]</scope>
    <source>
        <strain evidence="5 6">UH-Slu-Lm8-n1</strain>
    </source>
</reference>
<organism evidence="5 6">
    <name type="scientific">Suillus luteus UH-Slu-Lm8-n1</name>
    <dbReference type="NCBI Taxonomy" id="930992"/>
    <lineage>
        <taxon>Eukaryota</taxon>
        <taxon>Fungi</taxon>
        <taxon>Dikarya</taxon>
        <taxon>Basidiomycota</taxon>
        <taxon>Agaricomycotina</taxon>
        <taxon>Agaricomycetes</taxon>
        <taxon>Agaricomycetidae</taxon>
        <taxon>Boletales</taxon>
        <taxon>Suillineae</taxon>
        <taxon>Suillaceae</taxon>
        <taxon>Suillus</taxon>
    </lineage>
</organism>
<proteinExistence type="predicted"/>
<evidence type="ECO:0000256" key="4">
    <source>
        <dbReference type="SAM" id="MobiDB-lite"/>
    </source>
</evidence>
<dbReference type="InterPro" id="IPR020472">
    <property type="entry name" value="WD40_PAC1"/>
</dbReference>
<dbReference type="InterPro" id="IPR015943">
    <property type="entry name" value="WD40/YVTN_repeat-like_dom_sf"/>
</dbReference>
<evidence type="ECO:0000313" key="6">
    <source>
        <dbReference type="Proteomes" id="UP000054485"/>
    </source>
</evidence>
<feature type="compositionally biased region" description="Polar residues" evidence="4">
    <location>
        <begin position="17"/>
        <end position="26"/>
    </location>
</feature>
<keyword evidence="1 3" id="KW-0853">WD repeat</keyword>
<feature type="region of interest" description="Disordered" evidence="4">
    <location>
        <begin position="1"/>
        <end position="28"/>
    </location>
</feature>